<name>A0AAW0KPD6_QUESU</name>
<dbReference type="AlphaFoldDB" id="A0AAW0KPD6"/>
<accession>A0AAW0KPD6</accession>
<dbReference type="PANTHER" id="PTHR47723:SF19">
    <property type="entry name" value="POLYNUCLEOTIDYL TRANSFERASE, RIBONUCLEASE H-LIKE SUPERFAMILY PROTEIN"/>
    <property type="match status" value="1"/>
</dbReference>
<feature type="domain" description="RNase H type-1" evidence="1">
    <location>
        <begin position="185"/>
        <end position="252"/>
    </location>
</feature>
<dbReference type="InterPro" id="IPR053151">
    <property type="entry name" value="RNase_H-like"/>
</dbReference>
<comment type="caution">
    <text evidence="3">The sequence shown here is derived from an EMBL/GenBank/DDBJ whole genome shotgun (WGS) entry which is preliminary data.</text>
</comment>
<keyword evidence="4" id="KW-1185">Reference proteome</keyword>
<dbReference type="InterPro" id="IPR044730">
    <property type="entry name" value="RNase_H-like_dom_plant"/>
</dbReference>
<dbReference type="GO" id="GO:0004523">
    <property type="term" value="F:RNA-DNA hybrid ribonuclease activity"/>
    <property type="evidence" value="ECO:0007669"/>
    <property type="project" value="InterPro"/>
</dbReference>
<dbReference type="PANTHER" id="PTHR47723">
    <property type="entry name" value="OS05G0353850 PROTEIN"/>
    <property type="match status" value="1"/>
</dbReference>
<dbReference type="InterPro" id="IPR026960">
    <property type="entry name" value="RVT-Znf"/>
</dbReference>
<evidence type="ECO:0000313" key="3">
    <source>
        <dbReference type="EMBL" id="KAK7840829.1"/>
    </source>
</evidence>
<dbReference type="EMBL" id="PKMF04000253">
    <property type="protein sequence ID" value="KAK7840829.1"/>
    <property type="molecule type" value="Genomic_DNA"/>
</dbReference>
<proteinExistence type="predicted"/>
<dbReference type="GO" id="GO:0003676">
    <property type="term" value="F:nucleic acid binding"/>
    <property type="evidence" value="ECO:0007669"/>
    <property type="project" value="InterPro"/>
</dbReference>
<protein>
    <submittedName>
        <fullName evidence="3">Ribonuclease h protein</fullName>
    </submittedName>
</protein>
<reference evidence="3 4" key="1">
    <citation type="journal article" date="2018" name="Sci. Data">
        <title>The draft genome sequence of cork oak.</title>
        <authorList>
            <person name="Ramos A.M."/>
            <person name="Usie A."/>
            <person name="Barbosa P."/>
            <person name="Barros P.M."/>
            <person name="Capote T."/>
            <person name="Chaves I."/>
            <person name="Simoes F."/>
            <person name="Abreu I."/>
            <person name="Carrasquinho I."/>
            <person name="Faro C."/>
            <person name="Guimaraes J.B."/>
            <person name="Mendonca D."/>
            <person name="Nobrega F."/>
            <person name="Rodrigues L."/>
            <person name="Saibo N.J.M."/>
            <person name="Varela M.C."/>
            <person name="Egas C."/>
            <person name="Matos J."/>
            <person name="Miguel C.M."/>
            <person name="Oliveira M.M."/>
            <person name="Ricardo C.P."/>
            <person name="Goncalves S."/>
        </authorList>
    </citation>
    <scope>NUCLEOTIDE SEQUENCE [LARGE SCALE GENOMIC DNA]</scope>
    <source>
        <strain evidence="4">cv. HL8</strain>
    </source>
</reference>
<evidence type="ECO:0000259" key="2">
    <source>
        <dbReference type="Pfam" id="PF13966"/>
    </source>
</evidence>
<evidence type="ECO:0000313" key="4">
    <source>
        <dbReference type="Proteomes" id="UP000237347"/>
    </source>
</evidence>
<dbReference type="InterPro" id="IPR002156">
    <property type="entry name" value="RNaseH_domain"/>
</dbReference>
<evidence type="ECO:0000259" key="1">
    <source>
        <dbReference type="Pfam" id="PF13456"/>
    </source>
</evidence>
<gene>
    <name evidence="3" type="ORF">CFP56_016189</name>
</gene>
<dbReference type="Gene3D" id="3.30.420.10">
    <property type="entry name" value="Ribonuclease H-like superfamily/Ribonuclease H"/>
    <property type="match status" value="1"/>
</dbReference>
<organism evidence="3 4">
    <name type="scientific">Quercus suber</name>
    <name type="common">Cork oak</name>
    <dbReference type="NCBI Taxonomy" id="58331"/>
    <lineage>
        <taxon>Eukaryota</taxon>
        <taxon>Viridiplantae</taxon>
        <taxon>Streptophyta</taxon>
        <taxon>Embryophyta</taxon>
        <taxon>Tracheophyta</taxon>
        <taxon>Spermatophyta</taxon>
        <taxon>Magnoliopsida</taxon>
        <taxon>eudicotyledons</taxon>
        <taxon>Gunneridae</taxon>
        <taxon>Pentapetalae</taxon>
        <taxon>rosids</taxon>
        <taxon>fabids</taxon>
        <taxon>Fagales</taxon>
        <taxon>Fagaceae</taxon>
        <taxon>Quercus</taxon>
    </lineage>
</organism>
<dbReference type="CDD" id="cd06222">
    <property type="entry name" value="RNase_H_like"/>
    <property type="match status" value="1"/>
</dbReference>
<dbReference type="Proteomes" id="UP000237347">
    <property type="component" value="Unassembled WGS sequence"/>
</dbReference>
<dbReference type="InterPro" id="IPR036397">
    <property type="entry name" value="RNaseH_sf"/>
</dbReference>
<sequence length="359" mass="40379">MPPCYVTRQNKWSTLNPVILAMAQLTTVGATDDYQRPVHKAFEKISSFPEGKSKCSTNANHLPVRSVLAMRGIITDSCCPLCKNFPETISHLLRECVVAKNFWYKLKVPPEMVSSFIDMDLMCWLRVNCQSKVSHSSLVPWSYIFTFAIWNLWKQRNGMVFNNITLNVTLHRISKNQALEFYYCVDQIGVQKLEIELDAKVVVELVQSEKTSNAFYSPLLADCRSLMGRFQHCKVQHVFREVNRVEDALAKLGCNMQENFVIMDRSPCDTTLSKPSSEESSIAQIAAKASISTTEAVSWEFSDANAITNPLLSRQMIPIPALPFSWNVAASIFALYQPSGGGDHLASVRIEGLVLCDFC</sequence>
<feature type="domain" description="Reverse transcriptase zinc-binding" evidence="2">
    <location>
        <begin position="59"/>
        <end position="103"/>
    </location>
</feature>
<dbReference type="Pfam" id="PF13456">
    <property type="entry name" value="RVT_3"/>
    <property type="match status" value="1"/>
</dbReference>
<dbReference type="Pfam" id="PF13966">
    <property type="entry name" value="zf-RVT"/>
    <property type="match status" value="1"/>
</dbReference>